<dbReference type="Gene3D" id="3.30.70.1030">
    <property type="entry name" value="Apc35880, domain 1"/>
    <property type="match status" value="2"/>
</dbReference>
<accession>A0A4Y8P9P9</accession>
<dbReference type="Proteomes" id="UP000297713">
    <property type="component" value="Unassembled WGS sequence"/>
</dbReference>
<dbReference type="AlphaFoldDB" id="A0A4Y8P9P9"/>
<dbReference type="OrthoDB" id="9773646at2"/>
<keyword evidence="3" id="KW-0408">Iron</keyword>
<dbReference type="RefSeq" id="WP_134440521.1">
    <property type="nucleotide sequence ID" value="NZ_LXQC01000154.1"/>
</dbReference>
<evidence type="ECO:0000313" key="5">
    <source>
        <dbReference type="Proteomes" id="UP000297713"/>
    </source>
</evidence>
<proteinExistence type="predicted"/>
<dbReference type="GO" id="GO:0046872">
    <property type="term" value="F:metal ion binding"/>
    <property type="evidence" value="ECO:0007669"/>
    <property type="project" value="UniProtKB-KW"/>
</dbReference>
<reference evidence="4 5" key="1">
    <citation type="submission" date="2016-05" db="EMBL/GenBank/DDBJ databases">
        <title>Diversity and Homogeneity among Thermoacidophilic Verrucomicrobia Methanotrophs Linked with Geographical Origin.</title>
        <authorList>
            <person name="Erikstad H.-A."/>
            <person name="Smestad N.B."/>
            <person name="Ceballos R.M."/>
            <person name="Birkeland N.-K."/>
        </authorList>
    </citation>
    <scope>NUCLEOTIDE SEQUENCE [LARGE SCALE GENOMIC DNA]</scope>
    <source>
        <strain evidence="4 5">Phi</strain>
    </source>
</reference>
<organism evidence="4 5">
    <name type="scientific">Methylacidiphilum caldifontis</name>
    <dbReference type="NCBI Taxonomy" id="2795386"/>
    <lineage>
        <taxon>Bacteria</taxon>
        <taxon>Pseudomonadati</taxon>
        <taxon>Verrucomicrobiota</taxon>
        <taxon>Methylacidiphilae</taxon>
        <taxon>Methylacidiphilales</taxon>
        <taxon>Methylacidiphilaceae</taxon>
        <taxon>Methylacidiphilum (ex Ratnadevi et al. 2023)</taxon>
    </lineage>
</organism>
<keyword evidence="1" id="KW-0349">Heme</keyword>
<evidence type="ECO:0000256" key="2">
    <source>
        <dbReference type="ARBA" id="ARBA00022723"/>
    </source>
</evidence>
<dbReference type="Pfam" id="PF06778">
    <property type="entry name" value="Chlor_dismutase"/>
    <property type="match status" value="1"/>
</dbReference>
<dbReference type="GO" id="GO:0020037">
    <property type="term" value="F:heme binding"/>
    <property type="evidence" value="ECO:0007669"/>
    <property type="project" value="InterPro"/>
</dbReference>
<evidence type="ECO:0000256" key="1">
    <source>
        <dbReference type="ARBA" id="ARBA00022617"/>
    </source>
</evidence>
<sequence length="266" mass="31213">MEAIKPKEGLFVVHLFFSIDHWKRKDCPHNANFKKEIISFIENIRKQEKFQVATFCMLCHCDIGFMILGPELNLMQEIEKKLVREFGSEGWNLHFSFFSMTEKSEYTTTRDEFEQELISSGLSPGSEEFKEKMISFEKNREYYTTVRLYPTLADYPFFSFYPMRKKRENGQNWYALGFKERKELMKGHAAVGRKYSGKVVQYISGSTGLDDWEWAVSLYAKDPFDIKSIVYEMRFDPVSAQFAEFGSFYCGLQLPLDKALERVMGS</sequence>
<dbReference type="PANTHER" id="PTHR36843">
    <property type="entry name" value="HEME-DEPENDENT PEROXIDASE YWFI-RELATED"/>
    <property type="match status" value="1"/>
</dbReference>
<keyword evidence="4" id="KW-0575">Peroxidase</keyword>
<comment type="caution">
    <text evidence="4">The sequence shown here is derived from an EMBL/GenBank/DDBJ whole genome shotgun (WGS) entry which is preliminary data.</text>
</comment>
<evidence type="ECO:0000313" key="4">
    <source>
        <dbReference type="EMBL" id="TFE67436.1"/>
    </source>
</evidence>
<dbReference type="InterPro" id="IPR011008">
    <property type="entry name" value="Dimeric_a/b-barrel"/>
</dbReference>
<gene>
    <name evidence="4" type="ORF">A7Q10_01280</name>
</gene>
<dbReference type="EMBL" id="LXQC01000154">
    <property type="protein sequence ID" value="TFE67436.1"/>
    <property type="molecule type" value="Genomic_DNA"/>
</dbReference>
<dbReference type="GO" id="GO:0004601">
    <property type="term" value="F:peroxidase activity"/>
    <property type="evidence" value="ECO:0007669"/>
    <property type="project" value="UniProtKB-KW"/>
</dbReference>
<keyword evidence="4" id="KW-0560">Oxidoreductase</keyword>
<dbReference type="PANTHER" id="PTHR36843:SF1">
    <property type="entry name" value="COPROHEME DECARBOXYLASE"/>
    <property type="match status" value="1"/>
</dbReference>
<keyword evidence="2" id="KW-0479">Metal-binding</keyword>
<name>A0A4Y8P9P9_9BACT</name>
<dbReference type="InterPro" id="IPR010644">
    <property type="entry name" value="ChdC/CLD"/>
</dbReference>
<evidence type="ECO:0000256" key="3">
    <source>
        <dbReference type="ARBA" id="ARBA00023004"/>
    </source>
</evidence>
<dbReference type="SUPFAM" id="SSF54909">
    <property type="entry name" value="Dimeric alpha+beta barrel"/>
    <property type="match status" value="1"/>
</dbReference>
<keyword evidence="5" id="KW-1185">Reference proteome</keyword>
<protein>
    <submittedName>
        <fullName evidence="4">Heme peroxidase</fullName>
    </submittedName>
</protein>